<feature type="transmembrane region" description="Helical" evidence="7">
    <location>
        <begin position="309"/>
        <end position="327"/>
    </location>
</feature>
<proteinExistence type="inferred from homology"/>
<dbReference type="GO" id="GO:0005886">
    <property type="term" value="C:plasma membrane"/>
    <property type="evidence" value="ECO:0007669"/>
    <property type="project" value="UniProtKB-SubCell"/>
</dbReference>
<feature type="transmembrane region" description="Helical" evidence="7">
    <location>
        <begin position="339"/>
        <end position="356"/>
    </location>
</feature>
<evidence type="ECO:0000256" key="3">
    <source>
        <dbReference type="ARBA" id="ARBA00022475"/>
    </source>
</evidence>
<evidence type="ECO:0000256" key="1">
    <source>
        <dbReference type="ARBA" id="ARBA00004651"/>
    </source>
</evidence>
<name>A0A564YS48_HYMDI</name>
<feature type="transmembrane region" description="Helical" evidence="7">
    <location>
        <begin position="105"/>
        <end position="123"/>
    </location>
</feature>
<keyword evidence="5 7" id="KW-1133">Transmembrane helix</keyword>
<organism evidence="9 10">
    <name type="scientific">Hymenolepis diminuta</name>
    <name type="common">Rat tapeworm</name>
    <dbReference type="NCBI Taxonomy" id="6216"/>
    <lineage>
        <taxon>Eukaryota</taxon>
        <taxon>Metazoa</taxon>
        <taxon>Spiralia</taxon>
        <taxon>Lophotrochozoa</taxon>
        <taxon>Platyhelminthes</taxon>
        <taxon>Cestoda</taxon>
        <taxon>Eucestoda</taxon>
        <taxon>Cyclophyllidea</taxon>
        <taxon>Hymenolepididae</taxon>
        <taxon>Hymenolepis</taxon>
    </lineage>
</organism>
<evidence type="ECO:0000256" key="4">
    <source>
        <dbReference type="ARBA" id="ARBA00022692"/>
    </source>
</evidence>
<protein>
    <recommendedName>
        <fullName evidence="7">XK-related protein</fullName>
    </recommendedName>
</protein>
<evidence type="ECO:0000313" key="10">
    <source>
        <dbReference type="Proteomes" id="UP000321570"/>
    </source>
</evidence>
<feature type="transmembrane region" description="Helical" evidence="7">
    <location>
        <begin position="376"/>
        <end position="394"/>
    </location>
</feature>
<keyword evidence="10" id="KW-1185">Reference proteome</keyword>
<evidence type="ECO:0000313" key="9">
    <source>
        <dbReference type="EMBL" id="VUZ49819.1"/>
    </source>
</evidence>
<dbReference type="EMBL" id="CABIJS010000333">
    <property type="protein sequence ID" value="VUZ49819.1"/>
    <property type="molecule type" value="Genomic_DNA"/>
</dbReference>
<comment type="subcellular location">
    <subcellularLocation>
        <location evidence="1">Cell membrane</location>
        <topology evidence="1">Multi-pass membrane protein</topology>
    </subcellularLocation>
    <subcellularLocation>
        <location evidence="7">Membrane</location>
        <topology evidence="7">Multi-pass membrane protein</topology>
    </subcellularLocation>
</comment>
<sequence>MSEQAAQQFPRMILECKNIQGLTLTHFRPSFLSARSRSSITSDMISVLKSGDSESNKTTDSLKICQHAQTHPVLWGRSFTPENPESEEAASQREKGGHEIELHSFHWILGIALFLASIITYLTDVGCDMYLVIRHIGMEIDHTIVGWTWRIFLHGSLLAPIVRYTDALIYGIKSLKKNEAPASEIAHLLRMRQYELADSVLLQIMEGFMESAPQLMLQLYILFTEGHDKNSKYLRIYQYAACVSSLISLAYCLTAYQTILLESNYSANPTNRYQGILIFYIWKISVLTSRITALSLLATALKNIPLHPWTFFSCILIHWIFAFGTLLRENLLSCSLLDLSFIGTLAIVHCFDVALLKFRTRKVKKEQKIHSHFGFWYCLFSLENTLALVMWLIFEEKRSILFEVTVIILVVMTFIFGMIFMLLYFKFAHKIISK</sequence>
<evidence type="ECO:0000256" key="5">
    <source>
        <dbReference type="ARBA" id="ARBA00022989"/>
    </source>
</evidence>
<reference evidence="9 10" key="1">
    <citation type="submission" date="2019-07" db="EMBL/GenBank/DDBJ databases">
        <authorList>
            <person name="Jastrzebski P J."/>
            <person name="Paukszto L."/>
            <person name="Jastrzebski P J."/>
        </authorList>
    </citation>
    <scope>NUCLEOTIDE SEQUENCE [LARGE SCALE GENOMIC DNA]</scope>
    <source>
        <strain evidence="9 10">WMS-il1</strain>
    </source>
</reference>
<evidence type="ECO:0000256" key="7">
    <source>
        <dbReference type="RuleBase" id="RU910716"/>
    </source>
</evidence>
<dbReference type="PANTHER" id="PTHR16024:SF6">
    <property type="entry name" value="XK-RELATED PROTEIN"/>
    <property type="match status" value="1"/>
</dbReference>
<keyword evidence="4 7" id="KW-0812">Transmembrane</keyword>
<comment type="similarity">
    <text evidence="2 7">Belongs to the XK family.</text>
</comment>
<dbReference type="GO" id="GO:0070782">
    <property type="term" value="P:phosphatidylserine exposure on apoptotic cell surface"/>
    <property type="evidence" value="ECO:0007669"/>
    <property type="project" value="TreeGrafter"/>
</dbReference>
<keyword evidence="6 7" id="KW-0472">Membrane</keyword>
<feature type="transmembrane region" description="Helical" evidence="7">
    <location>
        <begin position="236"/>
        <end position="256"/>
    </location>
</feature>
<feature type="region of interest" description="Disordered" evidence="8">
    <location>
        <begin position="76"/>
        <end position="95"/>
    </location>
</feature>
<gene>
    <name evidence="9" type="ORF">WMSIL1_LOCUS8716</name>
</gene>
<dbReference type="Pfam" id="PF09815">
    <property type="entry name" value="XK-related"/>
    <property type="match status" value="1"/>
</dbReference>
<evidence type="ECO:0000256" key="8">
    <source>
        <dbReference type="SAM" id="MobiDB-lite"/>
    </source>
</evidence>
<dbReference type="PANTHER" id="PTHR16024">
    <property type="entry name" value="XK-RELATED PROTEIN"/>
    <property type="match status" value="1"/>
</dbReference>
<dbReference type="GO" id="GO:1902742">
    <property type="term" value="P:apoptotic process involved in development"/>
    <property type="evidence" value="ECO:0007669"/>
    <property type="project" value="TreeGrafter"/>
</dbReference>
<dbReference type="InterPro" id="IPR018629">
    <property type="entry name" value="XK-rel"/>
</dbReference>
<accession>A0A564YS48</accession>
<dbReference type="InterPro" id="IPR050895">
    <property type="entry name" value="XK-related_scramblase"/>
</dbReference>
<feature type="transmembrane region" description="Helical" evidence="7">
    <location>
        <begin position="276"/>
        <end position="297"/>
    </location>
</feature>
<dbReference type="AlphaFoldDB" id="A0A564YS48"/>
<dbReference type="GO" id="GO:0043652">
    <property type="term" value="P:engulfment of apoptotic cell"/>
    <property type="evidence" value="ECO:0007669"/>
    <property type="project" value="TreeGrafter"/>
</dbReference>
<keyword evidence="3" id="KW-1003">Cell membrane</keyword>
<evidence type="ECO:0000256" key="2">
    <source>
        <dbReference type="ARBA" id="ARBA00008789"/>
    </source>
</evidence>
<feature type="transmembrane region" description="Helical" evidence="7">
    <location>
        <begin position="400"/>
        <end position="425"/>
    </location>
</feature>
<dbReference type="Proteomes" id="UP000321570">
    <property type="component" value="Unassembled WGS sequence"/>
</dbReference>
<evidence type="ECO:0000256" key="6">
    <source>
        <dbReference type="ARBA" id="ARBA00023136"/>
    </source>
</evidence>